<comment type="function">
    <text evidence="9">Catalyzes the first step in the biosynthesis of ornithine lipids, which are phosphorus-free membrane lipids. Catalyzes the 3-hydroxyacyl-acyl carrier protein-dependent acylation of ornithine to form lyso-ornithine lipid (LOL).</text>
</comment>
<dbReference type="EC" id="2.3.2.30" evidence="7"/>
<evidence type="ECO:0000256" key="8">
    <source>
        <dbReference type="ARBA" id="ARBA00039866"/>
    </source>
</evidence>
<comment type="caution">
    <text evidence="12">The sequence shown here is derived from an EMBL/GenBank/DDBJ whole genome shotgun (WGS) entry which is preliminary data.</text>
</comment>
<dbReference type="Pfam" id="PF13444">
    <property type="entry name" value="Acetyltransf_5"/>
    <property type="match status" value="1"/>
</dbReference>
<keyword evidence="2" id="KW-0444">Lipid biosynthesis</keyword>
<dbReference type="InterPro" id="IPR052351">
    <property type="entry name" value="Ornithine_N-alpha-AT"/>
</dbReference>
<gene>
    <name evidence="12" type="ORF">ACFFUV_13830</name>
</gene>
<evidence type="ECO:0000256" key="3">
    <source>
        <dbReference type="ARBA" id="ARBA00022679"/>
    </source>
</evidence>
<dbReference type="EMBL" id="JBHMEP010000003">
    <property type="protein sequence ID" value="MFB9136047.1"/>
    <property type="molecule type" value="Genomic_DNA"/>
</dbReference>
<proteinExistence type="inferred from homology"/>
<comment type="pathway">
    <text evidence="1">Lipid metabolism.</text>
</comment>
<dbReference type="SMART" id="SM00563">
    <property type="entry name" value="PlsC"/>
    <property type="match status" value="1"/>
</dbReference>
<dbReference type="Gene3D" id="3.40.630.30">
    <property type="match status" value="1"/>
</dbReference>
<evidence type="ECO:0000256" key="4">
    <source>
        <dbReference type="ARBA" id="ARBA00023098"/>
    </source>
</evidence>
<dbReference type="PANTHER" id="PTHR37323:SF1">
    <property type="entry name" value="L-ORNITHINE N(ALPHA)-ACYLTRANSFERASE"/>
    <property type="match status" value="1"/>
</dbReference>
<evidence type="ECO:0000256" key="2">
    <source>
        <dbReference type="ARBA" id="ARBA00022516"/>
    </source>
</evidence>
<feature type="domain" description="Phospholipid/glycerol acyltransferase" evidence="11">
    <location>
        <begin position="75"/>
        <end position="199"/>
    </location>
</feature>
<dbReference type="SUPFAM" id="SSF69593">
    <property type="entry name" value="Glycerol-3-phosphate (1)-acyltransferase"/>
    <property type="match status" value="1"/>
</dbReference>
<evidence type="ECO:0000259" key="11">
    <source>
        <dbReference type="SMART" id="SM00563"/>
    </source>
</evidence>
<sequence length="583" mass="66038">MSLVSPFRLPRKTPFGLGENVAEWATGLSKLDKFYAKRPVGIDTQGFLRFTLEVLGIDYRIARGALNNVPETGATIIVANHPLGCVEGIILAELLLMLRSDVKILANHYLKTVPELDQLFIGVDVFEGKQAHKANHLALREAHRHLQQQGLLLLFPAGEVSTMVDSKQGRLEDKQWSRSVASLIQSNHATTVPVFIDGHNSKRFYLAGKVHPLLRTLMLGRELLNKHNQCIDISIGSAIKPRELNQLSEHTLVSYLRLNTYLLHQDNTTKTAISSTQPESPIAKRLPLDTLLEDLANLPFHHKLFTHQDFEVYCTKASMIPAMLHEIGRVRETNFRDAGEGTGHGLDLDVFDQHYHHLFIWDRKDQQLVGAYRLGLVDKILTHQDINGLYSHTLFDYNYSFLNKMGNAIELGRSVIAKPYQKSTTALLLLWKGIAHFIYQNPHYTHLFGPVSISNDYSDQARQLLVQTLTQHYSHSEFQDAVTARTPFSERQTWCPDMLAALNDVQRLSKVLSRIDEGRTVPVLLRHYLGLNGKIVSFNLDAQFNHALDGLIMVDLTQVPEKTLQRYMGEEAACRYLTIHNQV</sequence>
<organism evidence="12 13">
    <name type="scientific">Vibrio olivae</name>
    <dbReference type="NCBI Taxonomy" id="1243002"/>
    <lineage>
        <taxon>Bacteria</taxon>
        <taxon>Pseudomonadati</taxon>
        <taxon>Pseudomonadota</taxon>
        <taxon>Gammaproteobacteria</taxon>
        <taxon>Vibrionales</taxon>
        <taxon>Vibrionaceae</taxon>
        <taxon>Vibrio</taxon>
    </lineage>
</organism>
<dbReference type="PANTHER" id="PTHR37323">
    <property type="entry name" value="GCN5-RELATED N-ACETYLTRANSFERASE"/>
    <property type="match status" value="1"/>
</dbReference>
<evidence type="ECO:0000313" key="12">
    <source>
        <dbReference type="EMBL" id="MFB9136047.1"/>
    </source>
</evidence>
<dbReference type="SUPFAM" id="SSF55729">
    <property type="entry name" value="Acyl-CoA N-acyltransferases (Nat)"/>
    <property type="match status" value="1"/>
</dbReference>
<evidence type="ECO:0000256" key="7">
    <source>
        <dbReference type="ARBA" id="ARBA00039058"/>
    </source>
</evidence>
<evidence type="ECO:0000256" key="9">
    <source>
        <dbReference type="ARBA" id="ARBA00045724"/>
    </source>
</evidence>
<evidence type="ECO:0000313" key="13">
    <source>
        <dbReference type="Proteomes" id="UP001589645"/>
    </source>
</evidence>
<dbReference type="GO" id="GO:0016746">
    <property type="term" value="F:acyltransferase activity"/>
    <property type="evidence" value="ECO:0007669"/>
    <property type="project" value="UniProtKB-KW"/>
</dbReference>
<evidence type="ECO:0000256" key="1">
    <source>
        <dbReference type="ARBA" id="ARBA00005189"/>
    </source>
</evidence>
<evidence type="ECO:0000256" key="6">
    <source>
        <dbReference type="ARBA" id="ARBA00038095"/>
    </source>
</evidence>
<dbReference type="InterPro" id="IPR016181">
    <property type="entry name" value="Acyl_CoA_acyltransferase"/>
</dbReference>
<dbReference type="InterPro" id="IPR002123">
    <property type="entry name" value="Plipid/glycerol_acylTrfase"/>
</dbReference>
<dbReference type="Pfam" id="PF19576">
    <property type="entry name" value="Acyltransf_2"/>
    <property type="match status" value="1"/>
</dbReference>
<evidence type="ECO:0000256" key="10">
    <source>
        <dbReference type="ARBA" id="ARBA00047785"/>
    </source>
</evidence>
<keyword evidence="4" id="KW-0443">Lipid metabolism</keyword>
<dbReference type="CDD" id="cd07986">
    <property type="entry name" value="LPLAT_ACT14924-like"/>
    <property type="match status" value="1"/>
</dbReference>
<comment type="catalytic activity">
    <reaction evidence="10">
        <text>a (3R)-hydroxyacyl-[ACP] + L-ornithine = a lyso-ornithine lipid + holo-[ACP] + H(+)</text>
        <dbReference type="Rhea" id="RHEA:20633"/>
        <dbReference type="Rhea" id="RHEA-COMP:9685"/>
        <dbReference type="Rhea" id="RHEA-COMP:9945"/>
        <dbReference type="ChEBI" id="CHEBI:15378"/>
        <dbReference type="ChEBI" id="CHEBI:46911"/>
        <dbReference type="ChEBI" id="CHEBI:64479"/>
        <dbReference type="ChEBI" id="CHEBI:78827"/>
        <dbReference type="ChEBI" id="CHEBI:138482"/>
        <dbReference type="EC" id="2.3.2.30"/>
    </reaction>
    <physiologicalReaction direction="left-to-right" evidence="10">
        <dbReference type="Rhea" id="RHEA:20634"/>
    </physiologicalReaction>
</comment>
<dbReference type="InterPro" id="IPR045746">
    <property type="entry name" value="ACT14924-like_Acyltransf_dom"/>
</dbReference>
<evidence type="ECO:0000256" key="5">
    <source>
        <dbReference type="ARBA" id="ARBA00023315"/>
    </source>
</evidence>
<accession>A0ABV5HQK5</accession>
<keyword evidence="13" id="KW-1185">Reference proteome</keyword>
<reference evidence="12 13" key="1">
    <citation type="submission" date="2024-09" db="EMBL/GenBank/DDBJ databases">
        <authorList>
            <person name="Sun Q."/>
            <person name="Mori K."/>
        </authorList>
    </citation>
    <scope>NUCLEOTIDE SEQUENCE [LARGE SCALE GENOMIC DNA]</scope>
    <source>
        <strain evidence="12 13">CECT 8064</strain>
    </source>
</reference>
<keyword evidence="3" id="KW-0808">Transferase</keyword>
<dbReference type="Proteomes" id="UP001589645">
    <property type="component" value="Unassembled WGS sequence"/>
</dbReference>
<protein>
    <recommendedName>
        <fullName evidence="8">L-ornithine N(alpha)-acyltransferase</fullName>
        <ecNumber evidence="7">2.3.2.30</ecNumber>
    </recommendedName>
</protein>
<comment type="similarity">
    <text evidence="6">Belongs to the acetyltransferase family. OlsB subfamily.</text>
</comment>
<keyword evidence="5 12" id="KW-0012">Acyltransferase</keyword>
<name>A0ABV5HQK5_9VIBR</name>
<dbReference type="RefSeq" id="WP_390193808.1">
    <property type="nucleotide sequence ID" value="NZ_JBHMEP010000003.1"/>
</dbReference>